<keyword evidence="1" id="KW-1133">Transmembrane helix</keyword>
<organism evidence="2 3">
    <name type="scientific">Pochonia chlamydosporia 170</name>
    <dbReference type="NCBI Taxonomy" id="1380566"/>
    <lineage>
        <taxon>Eukaryota</taxon>
        <taxon>Fungi</taxon>
        <taxon>Dikarya</taxon>
        <taxon>Ascomycota</taxon>
        <taxon>Pezizomycotina</taxon>
        <taxon>Sordariomycetes</taxon>
        <taxon>Hypocreomycetidae</taxon>
        <taxon>Hypocreales</taxon>
        <taxon>Clavicipitaceae</taxon>
        <taxon>Pochonia</taxon>
    </lineage>
</organism>
<protein>
    <submittedName>
        <fullName evidence="2">Uncharacterized protein</fullName>
    </submittedName>
</protein>
<name>A0A219AP50_METCM</name>
<dbReference type="Proteomes" id="UP000078397">
    <property type="component" value="Unassembled WGS sequence"/>
</dbReference>
<feature type="transmembrane region" description="Helical" evidence="1">
    <location>
        <begin position="168"/>
        <end position="186"/>
    </location>
</feature>
<dbReference type="STRING" id="1380566.A0A219AP50"/>
<dbReference type="AlphaFoldDB" id="A0A219AP50"/>
<evidence type="ECO:0000313" key="3">
    <source>
        <dbReference type="Proteomes" id="UP000078397"/>
    </source>
</evidence>
<dbReference type="OrthoDB" id="5453163at2759"/>
<feature type="transmembrane region" description="Helical" evidence="1">
    <location>
        <begin position="83"/>
        <end position="109"/>
    </location>
</feature>
<feature type="transmembrane region" description="Helical" evidence="1">
    <location>
        <begin position="17"/>
        <end position="36"/>
    </location>
</feature>
<dbReference type="KEGG" id="pchm:VFPPC_18552"/>
<dbReference type="GeneID" id="33937285"/>
<sequence length="524" mass="59166">MGCTAPNSVSYYFTSEAILSTIGICYVLIGIMVAGIRGKVTALLLVPIVASVGCAVANGLAHYRDNVGCPPMNQAVAFVFSHLLWTVSAMFVGLVMAIQEAGLPFYGYIILLNLLRDWERIVYLTIYWALMLVIVAIRITILVIHTNFILHEIPETYEYSARICRLHIGYFLPLALAETVTAIFLLKILRSVLKSSTTGGLKGGTLFRYLMRSTEIRVSTLAFLGIGRTITFSFSVYEGKYLFVFAQLDKLVYSIDVVTTQKLHDEDKRERANMLGDIRQCLAQHRTIYLFVRPERISAMASSINEDGLSAVTSSQFDDLSPAEHGRLDAELEALDQSSATSRKRPYKKKCTEIWSYSRKPKGVERGKDQWKHQIWYCGQIVGHGNRTRPCPYSSTNMKRIREHLTKNHLITLSNGDGEPLAKRQATLLRGFDIQKAHPSSQFTTVEKQLLRRVFDKGDIAEKLIRLLACNNQSLRSVEWKEFIEFSNTLNPFASEVLPDRKQAKETLVSIHRKYVSYLIGVTN</sequence>
<feature type="transmembrane region" description="Helical" evidence="1">
    <location>
        <begin position="121"/>
        <end position="148"/>
    </location>
</feature>
<accession>A0A219AP50</accession>
<reference evidence="2 3" key="1">
    <citation type="journal article" date="2016" name="PLoS Pathog.">
        <title>Biosynthesis of antibiotic leucinostatins in bio-control fungus Purpureocillium lilacinum and their inhibition on phytophthora revealed by genome mining.</title>
        <authorList>
            <person name="Wang G."/>
            <person name="Liu Z."/>
            <person name="Lin R."/>
            <person name="Li E."/>
            <person name="Mao Z."/>
            <person name="Ling J."/>
            <person name="Yang Y."/>
            <person name="Yin W.B."/>
            <person name="Xie B."/>
        </authorList>
    </citation>
    <scope>NUCLEOTIDE SEQUENCE [LARGE SCALE GENOMIC DNA]</scope>
    <source>
        <strain evidence="2">170</strain>
    </source>
</reference>
<keyword evidence="3" id="KW-1185">Reference proteome</keyword>
<keyword evidence="1" id="KW-0812">Transmembrane</keyword>
<dbReference type="RefSeq" id="XP_022284867.1">
    <property type="nucleotide sequence ID" value="XM_022430144.1"/>
</dbReference>
<proteinExistence type="predicted"/>
<comment type="caution">
    <text evidence="2">The sequence shown here is derived from an EMBL/GenBank/DDBJ whole genome shotgun (WGS) entry which is preliminary data.</text>
</comment>
<feature type="transmembrane region" description="Helical" evidence="1">
    <location>
        <begin position="43"/>
        <end position="63"/>
    </location>
</feature>
<evidence type="ECO:0000256" key="1">
    <source>
        <dbReference type="SAM" id="Phobius"/>
    </source>
</evidence>
<evidence type="ECO:0000313" key="2">
    <source>
        <dbReference type="EMBL" id="OWT42332.1"/>
    </source>
</evidence>
<keyword evidence="1" id="KW-0472">Membrane</keyword>
<dbReference type="EMBL" id="LSBJ02000023">
    <property type="protein sequence ID" value="OWT42332.1"/>
    <property type="molecule type" value="Genomic_DNA"/>
</dbReference>
<gene>
    <name evidence="2" type="ORF">VFPPC_18552</name>
</gene>